<organism evidence="4">
    <name type="scientific">Tanacetum cinerariifolium</name>
    <name type="common">Dalmatian daisy</name>
    <name type="synonym">Chrysanthemum cinerariifolium</name>
    <dbReference type="NCBI Taxonomy" id="118510"/>
    <lineage>
        <taxon>Eukaryota</taxon>
        <taxon>Viridiplantae</taxon>
        <taxon>Streptophyta</taxon>
        <taxon>Embryophyta</taxon>
        <taxon>Tracheophyta</taxon>
        <taxon>Spermatophyta</taxon>
        <taxon>Magnoliopsida</taxon>
        <taxon>eudicotyledons</taxon>
        <taxon>Gunneridae</taxon>
        <taxon>Pentapetalae</taxon>
        <taxon>asterids</taxon>
        <taxon>campanulids</taxon>
        <taxon>Asterales</taxon>
        <taxon>Asteraceae</taxon>
        <taxon>Asteroideae</taxon>
        <taxon>Anthemideae</taxon>
        <taxon>Anthemidinae</taxon>
        <taxon>Tanacetum</taxon>
    </lineage>
</organism>
<dbReference type="PROSITE" id="PS50158">
    <property type="entry name" value="ZF_CCHC"/>
    <property type="match status" value="1"/>
</dbReference>
<proteinExistence type="predicted"/>
<protein>
    <recommendedName>
        <fullName evidence="3">CCHC-type domain-containing protein</fullName>
    </recommendedName>
</protein>
<dbReference type="SUPFAM" id="SSF57756">
    <property type="entry name" value="Retrovirus zinc finger-like domains"/>
    <property type="match status" value="1"/>
</dbReference>
<feature type="compositionally biased region" description="Polar residues" evidence="2">
    <location>
        <begin position="26"/>
        <end position="38"/>
    </location>
</feature>
<feature type="region of interest" description="Disordered" evidence="2">
    <location>
        <begin position="26"/>
        <end position="47"/>
    </location>
</feature>
<evidence type="ECO:0000313" key="4">
    <source>
        <dbReference type="EMBL" id="GEU60501.1"/>
    </source>
</evidence>
<reference evidence="4" key="1">
    <citation type="journal article" date="2019" name="Sci. Rep.">
        <title>Draft genome of Tanacetum cinerariifolium, the natural source of mosquito coil.</title>
        <authorList>
            <person name="Yamashiro T."/>
            <person name="Shiraishi A."/>
            <person name="Satake H."/>
            <person name="Nakayama K."/>
        </authorList>
    </citation>
    <scope>NUCLEOTIDE SEQUENCE</scope>
</reference>
<sequence length="482" mass="53230">MSSPNHPTSNIEDAFSANFLDYTTASPGNISPDPSDNLSKMPPKRSSTSTTSAFKVLAMDQAAIRQLIFDGIAAALEALATTMANTDNPNSKKRKLQIVHKLSTFLLQTMSSPNHATSNIEDAFSSNFPDYTTASPGTFLLILQIIYLSIFSPHWPSHLFTMLYNDANKPPIPPQDPITPPIILTPSLILPPSPLFDPRHFFVPEELLPPKKMPLKRSSTSTASTSEVPAMNQAAIRQLISDGIAAALEALAATMANTNNPNRNLGSKETPVSKRGNYKEFISCQSFYFNGTKGAIGLIRWFERTESVFSHSKCAEEDRVTFSNGTLTNDALSWWNAYAQPIGIEQANKIALTELKRLLTNKRFQELALLCPNMVPNSEKLIEVFIRGLPRSIKVNVTALKPKTLEEVITITQRLMDQNKRQEAIRAYAVNPTKDSWPPDQVLQKQKTSLQPISITCNVCGEKGHYVNQCSKANNKATGKHT</sequence>
<dbReference type="InterPro" id="IPR001878">
    <property type="entry name" value="Znf_CCHC"/>
</dbReference>
<dbReference type="InterPro" id="IPR036875">
    <property type="entry name" value="Znf_CCHC_sf"/>
</dbReference>
<dbReference type="GO" id="GO:0003676">
    <property type="term" value="F:nucleic acid binding"/>
    <property type="evidence" value="ECO:0007669"/>
    <property type="project" value="InterPro"/>
</dbReference>
<evidence type="ECO:0000259" key="3">
    <source>
        <dbReference type="PROSITE" id="PS50158"/>
    </source>
</evidence>
<accession>A0A6L2LFB0</accession>
<dbReference type="GO" id="GO:0008270">
    <property type="term" value="F:zinc ion binding"/>
    <property type="evidence" value="ECO:0007669"/>
    <property type="project" value="UniProtKB-KW"/>
</dbReference>
<keyword evidence="1" id="KW-0479">Metal-binding</keyword>
<evidence type="ECO:0000256" key="1">
    <source>
        <dbReference type="PROSITE-ProRule" id="PRU00047"/>
    </source>
</evidence>
<evidence type="ECO:0000256" key="2">
    <source>
        <dbReference type="SAM" id="MobiDB-lite"/>
    </source>
</evidence>
<dbReference type="EMBL" id="BKCJ010004345">
    <property type="protein sequence ID" value="GEU60501.1"/>
    <property type="molecule type" value="Genomic_DNA"/>
</dbReference>
<keyword evidence="1" id="KW-0862">Zinc</keyword>
<name>A0A6L2LFB0_TANCI</name>
<dbReference type="AlphaFoldDB" id="A0A6L2LFB0"/>
<keyword evidence="1" id="KW-0863">Zinc-finger</keyword>
<gene>
    <name evidence="4" type="ORF">Tci_032479</name>
</gene>
<comment type="caution">
    <text evidence="4">The sequence shown here is derived from an EMBL/GenBank/DDBJ whole genome shotgun (WGS) entry which is preliminary data.</text>
</comment>
<feature type="domain" description="CCHC-type" evidence="3">
    <location>
        <begin position="457"/>
        <end position="472"/>
    </location>
</feature>